<evidence type="ECO:0000256" key="4">
    <source>
        <dbReference type="ARBA" id="ARBA00022691"/>
    </source>
</evidence>
<dbReference type="InterPro" id="IPR001537">
    <property type="entry name" value="SpoU_MeTrfase"/>
</dbReference>
<feature type="domain" description="tRNA/rRNA methyltransferase SpoU type" evidence="8">
    <location>
        <begin position="2"/>
        <end position="142"/>
    </location>
</feature>
<feature type="binding site" evidence="6 7">
    <location>
        <position position="102"/>
    </location>
    <ligand>
        <name>S-adenosyl-L-methionine</name>
        <dbReference type="ChEBI" id="CHEBI:59789"/>
    </ligand>
</feature>
<feature type="binding site" evidence="6 7">
    <location>
        <position position="123"/>
    </location>
    <ligand>
        <name>S-adenosyl-L-methionine</name>
        <dbReference type="ChEBI" id="CHEBI:59789"/>
    </ligand>
</feature>
<evidence type="ECO:0000259" key="8">
    <source>
        <dbReference type="Pfam" id="PF00588"/>
    </source>
</evidence>
<comment type="similarity">
    <text evidence="6">Belongs to the class IV-like SAM-binding methyltransferase superfamily. RNA methyltransferase TrmH family. TrmL subfamily.</text>
</comment>
<keyword evidence="4 6" id="KW-0949">S-adenosyl-L-methionine</keyword>
<keyword evidence="2 6" id="KW-0489">Methyltransferase</keyword>
<reference evidence="9 10" key="1">
    <citation type="submission" date="2020-08" db="EMBL/GenBank/DDBJ databases">
        <title>Genome sequence of Erysipelothrix inopinata DSM 15511T.</title>
        <authorList>
            <person name="Hyun D.-W."/>
            <person name="Bae J.-W."/>
        </authorList>
    </citation>
    <scope>NUCLEOTIDE SEQUENCE [LARGE SCALE GENOMIC DNA]</scope>
    <source>
        <strain evidence="9 10">DSM 15511</strain>
    </source>
</reference>
<sequence length="175" mass="20243">MIHVVLYQPEIPQNTGNIMRTCAASGATLHLIEPLGFILDEKRVKRSVMDYTDQLVLKRHDDWESFLQEEKGALFFLTRYGDHPHSDFDFASLDEDIYLVFGKESTGIPKEILKENIERCFRIPMAPDARSMNLSNTVAITVFEVLRQKNYEGLSMQEVQKGSDFLRNWTPDENQ</sequence>
<dbReference type="AlphaFoldDB" id="A0A7G9RX79"/>
<evidence type="ECO:0000256" key="3">
    <source>
        <dbReference type="ARBA" id="ARBA00022679"/>
    </source>
</evidence>
<dbReference type="GO" id="GO:0042802">
    <property type="term" value="F:identical protein binding"/>
    <property type="evidence" value="ECO:0007669"/>
    <property type="project" value="UniProtKB-ARBA"/>
</dbReference>
<keyword evidence="5 6" id="KW-0819">tRNA processing</keyword>
<name>A0A7G9RX79_9FIRM</name>
<evidence type="ECO:0000256" key="2">
    <source>
        <dbReference type="ARBA" id="ARBA00022603"/>
    </source>
</evidence>
<dbReference type="CDD" id="cd18094">
    <property type="entry name" value="SpoU-like_TrmL"/>
    <property type="match status" value="1"/>
</dbReference>
<dbReference type="PIRSF" id="PIRSF029256">
    <property type="entry name" value="SpoU_TrmH_prd"/>
    <property type="match status" value="1"/>
</dbReference>
<dbReference type="PANTHER" id="PTHR42971:SF1">
    <property type="entry name" value="TRNA (CYTIDINE(34)-2'-O)-METHYLTRANSFERASE"/>
    <property type="match status" value="1"/>
</dbReference>
<keyword evidence="3 6" id="KW-0808">Transferase</keyword>
<dbReference type="EC" id="2.1.1.207" evidence="6"/>
<dbReference type="NCBIfam" id="TIGR00185">
    <property type="entry name" value="tRNA_yibK_trmL"/>
    <property type="match status" value="1"/>
</dbReference>
<accession>A0A7G9RX79</accession>
<dbReference type="HAMAP" id="MF_01885">
    <property type="entry name" value="tRNA_methyltr_TrmL"/>
    <property type="match status" value="1"/>
</dbReference>
<evidence type="ECO:0000256" key="7">
    <source>
        <dbReference type="PIRSR" id="PIRSR029256-1"/>
    </source>
</evidence>
<dbReference type="InterPro" id="IPR016914">
    <property type="entry name" value="TrmL"/>
</dbReference>
<dbReference type="GO" id="GO:0008757">
    <property type="term" value="F:S-adenosylmethionine-dependent methyltransferase activity"/>
    <property type="evidence" value="ECO:0007669"/>
    <property type="project" value="UniProtKB-UniRule"/>
</dbReference>
<dbReference type="Pfam" id="PF00588">
    <property type="entry name" value="SpoU_methylase"/>
    <property type="match status" value="1"/>
</dbReference>
<comment type="catalytic activity">
    <reaction evidence="6">
        <text>cytidine(34) in tRNA + S-adenosyl-L-methionine = 2'-O-methylcytidine(34) in tRNA + S-adenosyl-L-homocysteine + H(+)</text>
        <dbReference type="Rhea" id="RHEA:43084"/>
        <dbReference type="Rhea" id="RHEA-COMP:10331"/>
        <dbReference type="Rhea" id="RHEA-COMP:10332"/>
        <dbReference type="ChEBI" id="CHEBI:15378"/>
        <dbReference type="ChEBI" id="CHEBI:57856"/>
        <dbReference type="ChEBI" id="CHEBI:59789"/>
        <dbReference type="ChEBI" id="CHEBI:74495"/>
        <dbReference type="ChEBI" id="CHEBI:82748"/>
        <dbReference type="EC" id="2.1.1.207"/>
    </reaction>
</comment>
<dbReference type="KEGG" id="eio:H9L01_07475"/>
<evidence type="ECO:0000313" key="9">
    <source>
        <dbReference type="EMBL" id="QNN60204.1"/>
    </source>
</evidence>
<dbReference type="Gene3D" id="3.40.1280.10">
    <property type="match status" value="1"/>
</dbReference>
<dbReference type="GO" id="GO:0008175">
    <property type="term" value="F:tRNA methyltransferase activity"/>
    <property type="evidence" value="ECO:0007669"/>
    <property type="project" value="UniProtKB-UniRule"/>
</dbReference>
<evidence type="ECO:0000256" key="1">
    <source>
        <dbReference type="ARBA" id="ARBA00022490"/>
    </source>
</evidence>
<dbReference type="InterPro" id="IPR029028">
    <property type="entry name" value="Alpha/beta_knot_MTases"/>
</dbReference>
<feature type="binding site" evidence="6 7">
    <location>
        <position position="131"/>
    </location>
    <ligand>
        <name>S-adenosyl-L-methionine</name>
        <dbReference type="ChEBI" id="CHEBI:59789"/>
    </ligand>
</feature>
<dbReference type="SUPFAM" id="SSF75217">
    <property type="entry name" value="alpha/beta knot"/>
    <property type="match status" value="1"/>
</dbReference>
<comment type="subcellular location">
    <subcellularLocation>
        <location evidence="6">Cytoplasm</location>
    </subcellularLocation>
</comment>
<evidence type="ECO:0000256" key="6">
    <source>
        <dbReference type="HAMAP-Rule" id="MF_01885"/>
    </source>
</evidence>
<keyword evidence="1 6" id="KW-0963">Cytoplasm</keyword>
<feature type="binding site" evidence="6 7">
    <location>
        <position position="77"/>
    </location>
    <ligand>
        <name>S-adenosyl-L-methionine</name>
        <dbReference type="ChEBI" id="CHEBI:59789"/>
    </ligand>
</feature>
<keyword evidence="10" id="KW-1185">Reference proteome</keyword>
<comment type="function">
    <text evidence="6">Could methylate the ribose at the nucleotide 34 wobble position in tRNA.</text>
</comment>
<dbReference type="PANTHER" id="PTHR42971">
    <property type="entry name" value="TRNA (CYTIDINE(34)-2'-O)-METHYLTRANSFERASE"/>
    <property type="match status" value="1"/>
</dbReference>
<dbReference type="GO" id="GO:0003723">
    <property type="term" value="F:RNA binding"/>
    <property type="evidence" value="ECO:0007669"/>
    <property type="project" value="InterPro"/>
</dbReference>
<dbReference type="FunFam" id="3.40.1280.10:FF:000002">
    <property type="entry name" value="Peptidylprolyl isomerase"/>
    <property type="match status" value="1"/>
</dbReference>
<dbReference type="Proteomes" id="UP000515928">
    <property type="component" value="Chromosome"/>
</dbReference>
<evidence type="ECO:0000313" key="10">
    <source>
        <dbReference type="Proteomes" id="UP000515928"/>
    </source>
</evidence>
<organism evidence="9 10">
    <name type="scientific">Erysipelothrix inopinata</name>
    <dbReference type="NCBI Taxonomy" id="225084"/>
    <lineage>
        <taxon>Bacteria</taxon>
        <taxon>Bacillati</taxon>
        <taxon>Bacillota</taxon>
        <taxon>Erysipelotrichia</taxon>
        <taxon>Erysipelotrichales</taxon>
        <taxon>Erysipelotrichaceae</taxon>
        <taxon>Erysipelothrix</taxon>
    </lineage>
</organism>
<dbReference type="InterPro" id="IPR029026">
    <property type="entry name" value="tRNA_m1G_MTases_N"/>
</dbReference>
<dbReference type="EMBL" id="CP060715">
    <property type="protein sequence ID" value="QNN60204.1"/>
    <property type="molecule type" value="Genomic_DNA"/>
</dbReference>
<comment type="catalytic activity">
    <reaction evidence="6">
        <text>5-carboxymethylaminomethyluridine(34) in tRNA(Leu) + S-adenosyl-L-methionine = 5-carboxymethylaminomethyl-2'-O-methyluridine(34) in tRNA(Leu) + S-adenosyl-L-homocysteine + H(+)</text>
        <dbReference type="Rhea" id="RHEA:43088"/>
        <dbReference type="Rhea" id="RHEA-COMP:10333"/>
        <dbReference type="Rhea" id="RHEA-COMP:10334"/>
        <dbReference type="ChEBI" id="CHEBI:15378"/>
        <dbReference type="ChEBI" id="CHEBI:57856"/>
        <dbReference type="ChEBI" id="CHEBI:59789"/>
        <dbReference type="ChEBI" id="CHEBI:74508"/>
        <dbReference type="ChEBI" id="CHEBI:74511"/>
        <dbReference type="EC" id="2.1.1.207"/>
    </reaction>
</comment>
<dbReference type="GO" id="GO:0002130">
    <property type="term" value="P:wobble position ribose methylation"/>
    <property type="evidence" value="ECO:0007669"/>
    <property type="project" value="TreeGrafter"/>
</dbReference>
<proteinExistence type="inferred from homology"/>
<dbReference type="GO" id="GO:0005737">
    <property type="term" value="C:cytoplasm"/>
    <property type="evidence" value="ECO:0007669"/>
    <property type="project" value="UniProtKB-SubCell"/>
</dbReference>
<protein>
    <recommendedName>
        <fullName evidence="6">Putative tRNA (cytidine(34)-2'-O)-methyltransferase</fullName>
        <ecNumber evidence="6">2.1.1.207</ecNumber>
    </recommendedName>
    <alternativeName>
        <fullName evidence="6">tRNA (cytidine/uridine-2'-O-)-methyltransferase</fullName>
    </alternativeName>
</protein>
<evidence type="ECO:0000256" key="5">
    <source>
        <dbReference type="ARBA" id="ARBA00022694"/>
    </source>
</evidence>
<gene>
    <name evidence="9" type="primary">trmL</name>
    <name evidence="9" type="ORF">H9L01_07475</name>
</gene>
<dbReference type="RefSeq" id="WP_187533336.1">
    <property type="nucleotide sequence ID" value="NZ_CBCSHU010000018.1"/>
</dbReference>